<sequence>MIIEDWMIDEQANDARYWKIPACFDDDDDYNFAITPNEPVDSLSMGDEHLNIISATESNEFIKSSVENLVPNPSESKGKNGCDVLTCFKTFSNILFDVDYDFYSVNDQSLYDEDFLKEIYSNPLYDEEIISMMIDPHHFNVESDLIESLLNHDSSIISSSSKIDSSMSSPMNSLFSNQFQFISENSDAEIESFSPSPIRVEDSDSFMKEIDLSFTPDDPMPLGIEEDDYDSKRDILIYEELLDNHSLSLLENESFHFDIPSSSCLPAKPPDGNTGILNIKMMGDMSEQKVPMPRLTITRVSNQEKSPDLLSHLGLETFQPFAECLMMIHKKNTPILDVSLFHFHPP</sequence>
<reference evidence="1" key="1">
    <citation type="journal article" date="2019" name="Sci. Rep.">
        <title>Draft genome of Tanacetum cinerariifolium, the natural source of mosquito coil.</title>
        <authorList>
            <person name="Yamashiro T."/>
            <person name="Shiraishi A."/>
            <person name="Satake H."/>
            <person name="Nakayama K."/>
        </authorList>
    </citation>
    <scope>NUCLEOTIDE SEQUENCE</scope>
</reference>
<gene>
    <name evidence="1" type="ORF">Tci_027010</name>
</gene>
<evidence type="ECO:0000313" key="1">
    <source>
        <dbReference type="EMBL" id="GEU55032.1"/>
    </source>
</evidence>
<dbReference type="AlphaFoldDB" id="A0A6L2L2V0"/>
<dbReference type="EMBL" id="BKCJ010003429">
    <property type="protein sequence ID" value="GEU55032.1"/>
    <property type="molecule type" value="Genomic_DNA"/>
</dbReference>
<evidence type="ECO:0008006" key="2">
    <source>
        <dbReference type="Google" id="ProtNLM"/>
    </source>
</evidence>
<accession>A0A6L2L2V0</accession>
<proteinExistence type="predicted"/>
<protein>
    <recommendedName>
        <fullName evidence="2">NAC domain-containing protein</fullName>
    </recommendedName>
</protein>
<name>A0A6L2L2V0_TANCI</name>
<organism evidence="1">
    <name type="scientific">Tanacetum cinerariifolium</name>
    <name type="common">Dalmatian daisy</name>
    <name type="synonym">Chrysanthemum cinerariifolium</name>
    <dbReference type="NCBI Taxonomy" id="118510"/>
    <lineage>
        <taxon>Eukaryota</taxon>
        <taxon>Viridiplantae</taxon>
        <taxon>Streptophyta</taxon>
        <taxon>Embryophyta</taxon>
        <taxon>Tracheophyta</taxon>
        <taxon>Spermatophyta</taxon>
        <taxon>Magnoliopsida</taxon>
        <taxon>eudicotyledons</taxon>
        <taxon>Gunneridae</taxon>
        <taxon>Pentapetalae</taxon>
        <taxon>asterids</taxon>
        <taxon>campanulids</taxon>
        <taxon>Asterales</taxon>
        <taxon>Asteraceae</taxon>
        <taxon>Asteroideae</taxon>
        <taxon>Anthemideae</taxon>
        <taxon>Anthemidinae</taxon>
        <taxon>Tanacetum</taxon>
    </lineage>
</organism>
<comment type="caution">
    <text evidence="1">The sequence shown here is derived from an EMBL/GenBank/DDBJ whole genome shotgun (WGS) entry which is preliminary data.</text>
</comment>